<keyword evidence="1" id="KW-0673">Quorum sensing</keyword>
<protein>
    <submittedName>
        <fullName evidence="5">Acyl-homoserine-lactone synthase</fullName>
        <ecNumber evidence="5">2.3.1.184</ecNumber>
    </submittedName>
</protein>
<gene>
    <name evidence="5" type="primary">lasI_2</name>
    <name evidence="5" type="ORF">GALL_467380</name>
</gene>
<evidence type="ECO:0000256" key="1">
    <source>
        <dbReference type="ARBA" id="ARBA00022654"/>
    </source>
</evidence>
<dbReference type="EC" id="2.3.1.184" evidence="5"/>
<dbReference type="SUPFAM" id="SSF55729">
    <property type="entry name" value="Acyl-CoA N-acyltransferases (Nat)"/>
    <property type="match status" value="1"/>
</dbReference>
<sequence length="216" mass="24002">MENITFGLSDMHRYGAAYYDYLRLRKQFFVDTLGWNIPHDDTVEMDQYDNPLAHYSVVLRDGEVVGGARTMATTAAWGEHSYMLRDAFAGKLPDIPASVMPHEVQTSLVWECTRLVMSDAVKTQAERSQCLTLIVEGLAEVAMRHGASELMSLSPVSLMRALRQLGWQADRLGEPYENAGDGRRYAVLTMPVHRAMPHPAAMAAPPRASAGLQLAH</sequence>
<proteinExistence type="predicted"/>
<evidence type="ECO:0000256" key="4">
    <source>
        <dbReference type="ARBA" id="ARBA00022929"/>
    </source>
</evidence>
<dbReference type="InterPro" id="IPR001690">
    <property type="entry name" value="Autoind_synthase"/>
</dbReference>
<dbReference type="AlphaFoldDB" id="A0A1J5Q2F1"/>
<accession>A0A1J5Q2F1</accession>
<dbReference type="InterPro" id="IPR016181">
    <property type="entry name" value="Acyl_CoA_acyltransferase"/>
</dbReference>
<organism evidence="5">
    <name type="scientific">mine drainage metagenome</name>
    <dbReference type="NCBI Taxonomy" id="410659"/>
    <lineage>
        <taxon>unclassified sequences</taxon>
        <taxon>metagenomes</taxon>
        <taxon>ecological metagenomes</taxon>
    </lineage>
</organism>
<dbReference type="GO" id="GO:0061579">
    <property type="term" value="F:N-acyl homoserine lactone synthase activity"/>
    <property type="evidence" value="ECO:0007669"/>
    <property type="project" value="UniProtKB-EC"/>
</dbReference>
<dbReference type="EMBL" id="MLJW01003631">
    <property type="protein sequence ID" value="OIQ71643.1"/>
    <property type="molecule type" value="Genomic_DNA"/>
</dbReference>
<evidence type="ECO:0000313" key="5">
    <source>
        <dbReference type="EMBL" id="OIQ71643.1"/>
    </source>
</evidence>
<dbReference type="PROSITE" id="PS51187">
    <property type="entry name" value="AUTOINDUCER_SYNTH_2"/>
    <property type="match status" value="1"/>
</dbReference>
<keyword evidence="4" id="KW-0071">Autoinducer synthesis</keyword>
<evidence type="ECO:0000256" key="3">
    <source>
        <dbReference type="ARBA" id="ARBA00022691"/>
    </source>
</evidence>
<evidence type="ECO:0000256" key="2">
    <source>
        <dbReference type="ARBA" id="ARBA00022679"/>
    </source>
</evidence>
<comment type="caution">
    <text evidence="5">The sequence shown here is derived from an EMBL/GenBank/DDBJ whole genome shotgun (WGS) entry which is preliminary data.</text>
</comment>
<keyword evidence="3" id="KW-0949">S-adenosyl-L-methionine</keyword>
<dbReference type="PANTHER" id="PTHR39322:SF1">
    <property type="entry name" value="ISOVALERYL-HOMOSERINE LACTONE SYNTHASE"/>
    <property type="match status" value="1"/>
</dbReference>
<dbReference type="Pfam" id="PF00765">
    <property type="entry name" value="Autoind_synth"/>
    <property type="match status" value="1"/>
</dbReference>
<name>A0A1J5Q2F1_9ZZZZ</name>
<reference evidence="5" key="1">
    <citation type="submission" date="2016-10" db="EMBL/GenBank/DDBJ databases">
        <title>Sequence of Gallionella enrichment culture.</title>
        <authorList>
            <person name="Poehlein A."/>
            <person name="Muehling M."/>
            <person name="Daniel R."/>
        </authorList>
    </citation>
    <scope>NUCLEOTIDE SEQUENCE</scope>
</reference>
<dbReference type="Gene3D" id="3.40.630.30">
    <property type="match status" value="1"/>
</dbReference>
<dbReference type="PANTHER" id="PTHR39322">
    <property type="entry name" value="ACYL-HOMOSERINE-LACTONE SYNTHASE"/>
    <property type="match status" value="1"/>
</dbReference>
<dbReference type="GO" id="GO:0009372">
    <property type="term" value="P:quorum sensing"/>
    <property type="evidence" value="ECO:0007669"/>
    <property type="project" value="UniProtKB-KW"/>
</dbReference>
<keyword evidence="2 5" id="KW-0808">Transferase</keyword>
<keyword evidence="5" id="KW-0012">Acyltransferase</keyword>
<dbReference type="GO" id="GO:0007165">
    <property type="term" value="P:signal transduction"/>
    <property type="evidence" value="ECO:0007669"/>
    <property type="project" value="TreeGrafter"/>
</dbReference>